<accession>A0AAV8R761</accession>
<dbReference type="EMBL" id="JAQQAF010000004">
    <property type="protein sequence ID" value="KAJ8490767.1"/>
    <property type="molecule type" value="Genomic_DNA"/>
</dbReference>
<proteinExistence type="predicted"/>
<evidence type="ECO:0000313" key="1">
    <source>
        <dbReference type="EMBL" id="KAJ8490767.1"/>
    </source>
</evidence>
<evidence type="ECO:0000313" key="2">
    <source>
        <dbReference type="Proteomes" id="UP001222027"/>
    </source>
</evidence>
<name>A0AAV8R761_ENSVE</name>
<comment type="caution">
    <text evidence="1">The sequence shown here is derived from an EMBL/GenBank/DDBJ whole genome shotgun (WGS) entry which is preliminary data.</text>
</comment>
<organism evidence="1 2">
    <name type="scientific">Ensete ventricosum</name>
    <name type="common">Abyssinian banana</name>
    <name type="synonym">Musa ensete</name>
    <dbReference type="NCBI Taxonomy" id="4639"/>
    <lineage>
        <taxon>Eukaryota</taxon>
        <taxon>Viridiplantae</taxon>
        <taxon>Streptophyta</taxon>
        <taxon>Embryophyta</taxon>
        <taxon>Tracheophyta</taxon>
        <taxon>Spermatophyta</taxon>
        <taxon>Magnoliopsida</taxon>
        <taxon>Liliopsida</taxon>
        <taxon>Zingiberales</taxon>
        <taxon>Musaceae</taxon>
        <taxon>Ensete</taxon>
    </lineage>
</organism>
<dbReference type="AlphaFoldDB" id="A0AAV8R761"/>
<gene>
    <name evidence="1" type="ORF">OPV22_012488</name>
</gene>
<protein>
    <recommendedName>
        <fullName evidence="3">Secreted protein</fullName>
    </recommendedName>
</protein>
<sequence>MSTSPSSLCAFSLSSLLPITEWERTAARDPSGNIHRESAALLWSRKGAEEEFGPRDPFRFWVAFFSCG</sequence>
<evidence type="ECO:0008006" key="3">
    <source>
        <dbReference type="Google" id="ProtNLM"/>
    </source>
</evidence>
<reference evidence="1 2" key="1">
    <citation type="submission" date="2022-12" db="EMBL/GenBank/DDBJ databases">
        <title>Chromosome-scale assembly of the Ensete ventricosum genome.</title>
        <authorList>
            <person name="Dussert Y."/>
            <person name="Stocks J."/>
            <person name="Wendawek A."/>
            <person name="Woldeyes F."/>
            <person name="Nichols R.A."/>
            <person name="Borrell J.S."/>
        </authorList>
    </citation>
    <scope>NUCLEOTIDE SEQUENCE [LARGE SCALE GENOMIC DNA]</scope>
    <source>
        <strain evidence="2">cv. Maze</strain>
        <tissue evidence="1">Seeds</tissue>
    </source>
</reference>
<dbReference type="Proteomes" id="UP001222027">
    <property type="component" value="Unassembled WGS sequence"/>
</dbReference>
<keyword evidence="2" id="KW-1185">Reference proteome</keyword>